<dbReference type="FunFam" id="2.60.40.60:FF:000035">
    <property type="entry name" value="Protocadherin Fat 3"/>
    <property type="match status" value="1"/>
</dbReference>
<dbReference type="GO" id="GO:0048729">
    <property type="term" value="P:tissue morphogenesis"/>
    <property type="evidence" value="ECO:0007669"/>
    <property type="project" value="UniProtKB-ARBA"/>
</dbReference>
<feature type="domain" description="Cadherin" evidence="18">
    <location>
        <begin position="360"/>
        <end position="457"/>
    </location>
</feature>
<dbReference type="SMART" id="SM00112">
    <property type="entry name" value="CA"/>
    <property type="match status" value="25"/>
</dbReference>
<dbReference type="Proteomes" id="UP000694546">
    <property type="component" value="Chromosome 7"/>
</dbReference>
<evidence type="ECO:0000256" key="11">
    <source>
        <dbReference type="ARBA" id="ARBA00062150"/>
    </source>
</evidence>
<dbReference type="Ensembl" id="ENSGMOT00000059951.1">
    <property type="protein sequence ID" value="ENSGMOP00000035393.1"/>
    <property type="gene ID" value="ENSGMOG00000002047.2"/>
</dbReference>
<evidence type="ECO:0000256" key="1">
    <source>
        <dbReference type="ARBA" id="ARBA00004251"/>
    </source>
</evidence>
<dbReference type="PANTHER" id="PTHR24028:SF345">
    <property type="entry name" value="PROTOCADHERIN-16-LIKE"/>
    <property type="match status" value="1"/>
</dbReference>
<feature type="domain" description="Cadherin" evidence="18">
    <location>
        <begin position="2376"/>
        <end position="2478"/>
    </location>
</feature>
<evidence type="ECO:0000259" key="18">
    <source>
        <dbReference type="PROSITE" id="PS50268"/>
    </source>
</evidence>
<dbReference type="GO" id="GO:0005509">
    <property type="term" value="F:calcium ion binding"/>
    <property type="evidence" value="ECO:0007669"/>
    <property type="project" value="UniProtKB-UniRule"/>
</dbReference>
<feature type="domain" description="Cadherin" evidence="18">
    <location>
        <begin position="1235"/>
        <end position="1345"/>
    </location>
</feature>
<dbReference type="FunFam" id="2.60.40.60:FF:000020">
    <property type="entry name" value="Dachsous cadherin-related 1b"/>
    <property type="match status" value="8"/>
</dbReference>
<evidence type="ECO:0000256" key="15">
    <source>
        <dbReference type="SAM" id="MobiDB-lite"/>
    </source>
</evidence>
<dbReference type="InterPro" id="IPR020894">
    <property type="entry name" value="Cadherin_CS"/>
</dbReference>
<feature type="domain" description="Cadherin" evidence="18">
    <location>
        <begin position="637"/>
        <end position="706"/>
    </location>
</feature>
<proteinExistence type="predicted"/>
<evidence type="ECO:0000256" key="2">
    <source>
        <dbReference type="ARBA" id="ARBA00022475"/>
    </source>
</evidence>
<dbReference type="FunFam" id="2.60.40.60:FF:000319">
    <property type="entry name" value="FAT atypical cadherin 1b"/>
    <property type="match status" value="1"/>
</dbReference>
<comment type="subcellular location">
    <subcellularLocation>
        <location evidence="1">Cell membrane</location>
        <topology evidence="1">Single-pass type I membrane protein</topology>
    </subcellularLocation>
</comment>
<reference evidence="19" key="1">
    <citation type="submission" date="2025-08" db="UniProtKB">
        <authorList>
            <consortium name="Ensembl"/>
        </authorList>
    </citation>
    <scope>IDENTIFICATION</scope>
</reference>
<name>A0A8C5AR92_GADMO</name>
<protein>
    <recommendedName>
        <fullName evidence="12">Protocadherin-16</fullName>
    </recommendedName>
    <alternativeName>
        <fullName evidence="13">Protein dachsous homolog 1</fullName>
    </alternativeName>
</protein>
<keyword evidence="5" id="KW-0677">Repeat</keyword>
<feature type="chain" id="PRO_5034751339" description="Protocadherin-16" evidence="17">
    <location>
        <begin position="33"/>
        <end position="3067"/>
    </location>
</feature>
<dbReference type="GO" id="GO:0016477">
    <property type="term" value="P:cell migration"/>
    <property type="evidence" value="ECO:0007669"/>
    <property type="project" value="UniProtKB-ARBA"/>
</dbReference>
<evidence type="ECO:0000256" key="8">
    <source>
        <dbReference type="ARBA" id="ARBA00022989"/>
    </source>
</evidence>
<feature type="domain" description="Cadherin" evidence="18">
    <location>
        <begin position="1656"/>
        <end position="1758"/>
    </location>
</feature>
<keyword evidence="4 17" id="KW-0732">Signal</keyword>
<feature type="domain" description="Cadherin" evidence="18">
    <location>
        <begin position="2068"/>
        <end position="2168"/>
    </location>
</feature>
<feature type="domain" description="Cadherin" evidence="18">
    <location>
        <begin position="1345"/>
        <end position="1449"/>
    </location>
</feature>
<dbReference type="GO" id="GO:0003183">
    <property type="term" value="P:mitral valve morphogenesis"/>
    <property type="evidence" value="ECO:0007669"/>
    <property type="project" value="UniProtKB-ARBA"/>
</dbReference>
<keyword evidence="3 16" id="KW-0812">Transmembrane</keyword>
<feature type="domain" description="Cadherin" evidence="18">
    <location>
        <begin position="458"/>
        <end position="564"/>
    </location>
</feature>
<evidence type="ECO:0000256" key="17">
    <source>
        <dbReference type="SAM" id="SignalP"/>
    </source>
</evidence>
<dbReference type="CDD" id="cd11304">
    <property type="entry name" value="Cadherin_repeat"/>
    <property type="match status" value="24"/>
</dbReference>
<dbReference type="GO" id="GO:0007163">
    <property type="term" value="P:establishment or maintenance of cell polarity"/>
    <property type="evidence" value="ECO:0007669"/>
    <property type="project" value="UniProtKB-ARBA"/>
</dbReference>
<feature type="compositionally biased region" description="Polar residues" evidence="15">
    <location>
        <begin position="2731"/>
        <end position="2740"/>
    </location>
</feature>
<feature type="domain" description="Cadherin" evidence="18">
    <location>
        <begin position="708"/>
        <end position="896"/>
    </location>
</feature>
<dbReference type="GO" id="GO:0003007">
    <property type="term" value="P:heart morphogenesis"/>
    <property type="evidence" value="ECO:0007669"/>
    <property type="project" value="UniProtKB-ARBA"/>
</dbReference>
<dbReference type="FunFam" id="2.60.40.60:FF:000201">
    <property type="entry name" value="Dachsous cadherin-related 1"/>
    <property type="match status" value="1"/>
</dbReference>
<feature type="domain" description="Cadherin" evidence="18">
    <location>
        <begin position="1775"/>
        <end position="1860"/>
    </location>
</feature>
<evidence type="ECO:0000256" key="4">
    <source>
        <dbReference type="ARBA" id="ARBA00022729"/>
    </source>
</evidence>
<dbReference type="FunFam" id="2.60.40.60:FF:000153">
    <property type="entry name" value="Dachsous cadherin-related 2"/>
    <property type="match status" value="1"/>
</dbReference>
<dbReference type="FunFam" id="2.60.40.60:FF:000104">
    <property type="entry name" value="cadherin-23 isoform X1"/>
    <property type="match status" value="1"/>
</dbReference>
<keyword evidence="9 16" id="KW-0472">Membrane</keyword>
<keyword evidence="10" id="KW-0325">Glycoprotein</keyword>
<dbReference type="GO" id="GO:0005886">
    <property type="term" value="C:plasma membrane"/>
    <property type="evidence" value="ECO:0007669"/>
    <property type="project" value="UniProtKB-SubCell"/>
</dbReference>
<dbReference type="SUPFAM" id="SSF49313">
    <property type="entry name" value="Cadherin-like"/>
    <property type="match status" value="25"/>
</dbReference>
<dbReference type="InterPro" id="IPR050174">
    <property type="entry name" value="Protocadherin/Cadherin-CA"/>
</dbReference>
<evidence type="ECO:0000256" key="9">
    <source>
        <dbReference type="ARBA" id="ARBA00023136"/>
    </source>
</evidence>
<feature type="domain" description="Cadherin" evidence="18">
    <location>
        <begin position="1123"/>
        <end position="1234"/>
    </location>
</feature>
<dbReference type="GeneTree" id="ENSGT00940000163671"/>
<feature type="compositionally biased region" description="Polar residues" evidence="15">
    <location>
        <begin position="3043"/>
        <end position="3059"/>
    </location>
</feature>
<feature type="region of interest" description="Disordered" evidence="15">
    <location>
        <begin position="3027"/>
        <end position="3067"/>
    </location>
</feature>
<dbReference type="InterPro" id="IPR002126">
    <property type="entry name" value="Cadherin-like_dom"/>
</dbReference>
<feature type="domain" description="Cadherin" evidence="18">
    <location>
        <begin position="129"/>
        <end position="240"/>
    </location>
</feature>
<feature type="transmembrane region" description="Helical" evidence="16">
    <location>
        <begin position="2697"/>
        <end position="2723"/>
    </location>
</feature>
<evidence type="ECO:0000256" key="16">
    <source>
        <dbReference type="SAM" id="Phobius"/>
    </source>
</evidence>
<dbReference type="FunFam" id="2.60.40.60:FF:000081">
    <property type="entry name" value="protocadherin Fat 4"/>
    <property type="match status" value="1"/>
</dbReference>
<evidence type="ECO:0000313" key="20">
    <source>
        <dbReference type="Proteomes" id="UP000694546"/>
    </source>
</evidence>
<feature type="domain" description="Cadherin" evidence="18">
    <location>
        <begin position="2479"/>
        <end position="2582"/>
    </location>
</feature>
<dbReference type="GO" id="GO:0007156">
    <property type="term" value="P:homophilic cell adhesion via plasma membrane adhesion molecules"/>
    <property type="evidence" value="ECO:0007669"/>
    <property type="project" value="InterPro"/>
</dbReference>
<feature type="domain" description="Cadherin" evidence="18">
    <location>
        <begin position="1004"/>
        <end position="1112"/>
    </location>
</feature>
<dbReference type="FunFam" id="2.60.40.60:FF:000140">
    <property type="entry name" value="Dachsous cadherin-related 1"/>
    <property type="match status" value="1"/>
</dbReference>
<keyword evidence="6 14" id="KW-0106">Calcium</keyword>
<evidence type="ECO:0000256" key="7">
    <source>
        <dbReference type="ARBA" id="ARBA00022889"/>
    </source>
</evidence>
<keyword evidence="20" id="KW-1185">Reference proteome</keyword>
<keyword evidence="7" id="KW-0130">Cell adhesion</keyword>
<feature type="domain" description="Cadherin" evidence="18">
    <location>
        <begin position="1450"/>
        <end position="1551"/>
    </location>
</feature>
<reference evidence="19" key="2">
    <citation type="submission" date="2025-09" db="UniProtKB">
        <authorList>
            <consortium name="Ensembl"/>
        </authorList>
    </citation>
    <scope>IDENTIFICATION</scope>
</reference>
<keyword evidence="2" id="KW-1003">Cell membrane</keyword>
<feature type="domain" description="Cadherin" evidence="18">
    <location>
        <begin position="1964"/>
        <end position="2068"/>
    </location>
</feature>
<feature type="domain" description="Cadherin" evidence="18">
    <location>
        <begin position="2583"/>
        <end position="2695"/>
    </location>
</feature>
<feature type="domain" description="Cadherin" evidence="18">
    <location>
        <begin position="897"/>
        <end position="999"/>
    </location>
</feature>
<evidence type="ECO:0000256" key="5">
    <source>
        <dbReference type="ARBA" id="ARBA00022737"/>
    </source>
</evidence>
<evidence type="ECO:0000313" key="19">
    <source>
        <dbReference type="Ensembl" id="ENSGMOP00000035393.1"/>
    </source>
</evidence>
<dbReference type="PANTHER" id="PTHR24028">
    <property type="entry name" value="CADHERIN-87A"/>
    <property type="match status" value="1"/>
</dbReference>
<dbReference type="Pfam" id="PF00028">
    <property type="entry name" value="Cadherin"/>
    <property type="match status" value="21"/>
</dbReference>
<dbReference type="FunFam" id="2.60.40.60:FF:000116">
    <property type="entry name" value="Dachsous cadherin-related 2"/>
    <property type="match status" value="1"/>
</dbReference>
<feature type="domain" description="Cadherin" evidence="18">
    <location>
        <begin position="2259"/>
        <end position="2375"/>
    </location>
</feature>
<feature type="domain" description="Cadherin" evidence="18">
    <location>
        <begin position="1552"/>
        <end position="1655"/>
    </location>
</feature>
<dbReference type="Gene3D" id="2.60.40.60">
    <property type="entry name" value="Cadherins"/>
    <property type="match status" value="25"/>
</dbReference>
<evidence type="ECO:0000256" key="6">
    <source>
        <dbReference type="ARBA" id="ARBA00022837"/>
    </source>
</evidence>
<feature type="region of interest" description="Disordered" evidence="15">
    <location>
        <begin position="2731"/>
        <end position="2804"/>
    </location>
</feature>
<accession>A0A8C5AR92</accession>
<sequence length="3067" mass="330002">DPGPRPSRPILLPHATVLLLLLLLQAASPATALELQLDEEQPAGTIVGDISAGLPPGVTASLYFISDHEGKGLGSDLNIDETTGIITTARRLDREQRDRYSFIAVTVTGFTVEVSVTVNDINDHAPTFPKKRAVLKIPEQTAVGTRFSLEPATDADQDQLTVQGYVIKEGNVGQAFRLETKRGANKVLYLDLVVNGVLDREKRAAYSLVLEGFDGGSPKRIGSMHLEVTVTDINDHAPVFNQSRYHAIISESLQQGSTILQVFASDADEGDNGLVLYEINRRQSDPSQYFVMDLRSGVITLNRPLDYELKRVHELVVQARDNASHPEVTNAFVTIHVRDYNDNQPTMTIIFLSEDGSPRISEGAQPGQYVARISVTDPDYSEYANVNVSLEGGDGKFALTTKDSIIYLMYVDQVLDREERDSYELRVMATDSGTPPLRAESSFTIQVMDVNDNPPLFDQQTYKQTIPEVVYPGSFVLQVTARDKDQGPNGDVRYSLLKAKDTHSHWFSIDPLTGIITTATALDFESEPKPSMLVVATDNGRPPLSSTATVDIVLQDINDNTPVFSRSFYNASVKENTPAGTCFLEVGEPSRNPLFLFPPPIPLSLSPSTALRLSLSLPSLPPHYRLHPLLVCVSKDVLYSISSGDPEGYFTVDRTSGSVRTALPLDHETRPSLELEVQARHGSPPAYATSRVRITVSDVNDNAPVFLPSSSESLLLPEVTKMGAVIYRVQATDGDSGHNGQLSFDLVGEVRLIGALSYESVPRYDLQVVAKDGGAPQLSSTFTLVVHVQAQDAQGPSFDTLTYRVELRENTPLQTRFLQVRALHREAAGNGAGASSSSSSSSSSSALDREAKDMYLLTVLATSGAPQAGPGGAPGRTGSATVRVSVTDENDNAPRLSQELAFLAVRENQVAGTGFGRVAATDRDAGLNARLTYRLLHADRHFQINAQTGEVSTRVALDREQQSSYQLMVVVQDGGTPPRSATGAAHITVLDENDHTPAFTHAASDQEMLLQVMEGLPSGSLLGTLSAKDPDEGENGTIFYSLSGEPERFSLNPTTAELRTASPLTASDRSEYAFTVTASDHGDPGLSASCELRVQVRKTQPQLRLTGRAEVLGITRSSPTKNNLVSMTITATEGAAPGSVIGSLRPSDPQGASPLDGGQAQVTYLVVGGSDRQGTFMVDRLKGDVVLVRELDYEEGSRYTLTVEVSDFSRAFPSSHLVRLDVQVLDSNDHAPEFTEDPVAVVIPENAEPGASVYTFQAVDEDGSGPNRELRYTLEHCWPATPDLLSLHPVTGVLTLAQRLDHEATPALYLVVRATDQALDPALRRWGSVTARVFVTDVNDNAPAFSSPSVVSVMEDQPVGFVIVFVMARDEDEGENGRVSYRIQTGNSAGRFSLNPNTGSLSILKALDREEQEVFNLTVVAEDHGSPPLSTHQLLCVQVIDVNDEAPTFQWAEFESQVMENRGPGTTVLTVSASDRDQGSNGHVTYGGVTEEGFVINPVTGVITTTRELDREAQDRYTLTVYARDGGLPARFAKAVVRVEVTDENDNAPVFGKPWYSLEVPENQEAVELCFLKATDPDSGPSGTLLYRIRAGDPEGMFRIHAGSGALSTSQPLDREATERYSLEVVAVDTGSPALSTTVMVEVNVMDINDNSPVFGSSSYSVDVSEDSPSSSLVSQVTATDADDALNGRLLYFLSADAHGAFAVDEHSGLITTSAPLDREKHPSYTFLVIAVDLSPAAPRNSSVSVTVLDVNDNAPFFLQDPLVVEVSSAHAQRVLATMKAEDRDFGANGSVFYRFAMPVRGFSINSLTGEIQATGPLGAPGQAQTTLIVEAMDQGNPAQSTQGVVVIYVRELEYNGIRFSRNARDVNLQENAVQGTAVARPQAQFPDGSRQGISYSLFSGNRRRVFSISSSTGEILVESPLGLDFEDSPRLRLVVKAETVTSTTFMAVNLILQDINDNLPRFQLQNYVAYMREAQGYETPIIQVMAEDMDQGQNGQVTYSIQSSTMSGLFKIDPVSGSISTAAIMDREIWTQTKLVITATDRGSPRLAGSATLTVIIVDQNDNSPTIPLPSEIRIPENTLIGTEVTLVTGNDVDSSPELSYSLSLEPSAAGRFSIHRYGGGVSLTGPLDFEEKTWYTVTVRATDTKHHTEANVTIRVEDVNDNAPAFTQDLYQSVGFVLLCTVWMSLVALCRVFIPVPLLSSPRPGTLSISQRAEFDPERPSVNIVIEARDGGEPALSSLTTVQVQIADVNDNAPVFHQSDYRATVAEDTIAGATILTLEAFDSDLARENCGFDFAIANGNEGIAFQIESSVRFLEGRGFQTVGTLLLAEGLDFETTPLYNLTVVVSDRGVPQKSSSVAVVITVGDVNDNPPVFSRAEYAVSLSEGAAAGTEIIRFTATDQDSAPNAEVQYTISSGDDMELFTVDQWTGALRLKQTLDREHKATHIVVVQASDGQGHFALAPVTVEVKDVNDNRPFFPVEILTASIRENQPANSAVTVLHAIDHDTGAFGLLKYHIVRSGTGKESFVVDPNTGEIRAKTSFDFEKTNSFNFMAVAVDAGNHSATVTVQVFVTGEDEYDPLFVASDLAFEVPENAKKGQSIGQVQAHDEDGGVDGIVLYSLSTDSPYFEVNRTTGVISLKMDGSGRSGGSGRGKREARIMSLDVAAHSPLDASRTTTTQVAVDVSSTSFGLASDVNILLISIIAVSLAVIILLVVMAVVVFLVKSRRKKTGQNTESQTVAAGTALQKMDDSKSGVGGERIYHQALPGYTGDQGGAGGGSYTRGGSLDPSHSSGRGSAEAAEDDEIRMINEYPRVASITSSMQEHISARGPDSGIQQDADQLSDISCEPAALEGSTWFKGKKLGGSLSGTLLSGQLPVYRDDGGGYLGTGGRGGLNISLPKDYGFPEDGKPSVDGSLTAIVASDEELRGSYNWDYLLNWCPQFQPLANVFTEIARLKDETAHQNPKPRIDPPPLITSVAHPGAMSVPPKVPVIGRTFPHLASLRRSPISHEGSISSAAMSPSFSPSLSPLAARSPAVSPFGVNQGPSASMISTREPSIEQSPDREMRI</sequence>
<feature type="domain" description="Cadherin" evidence="18">
    <location>
        <begin position="29"/>
        <end position="128"/>
    </location>
</feature>
<feature type="compositionally biased region" description="Low complexity" evidence="15">
    <location>
        <begin position="3027"/>
        <end position="3038"/>
    </location>
</feature>
<dbReference type="FunFam" id="2.60.40.60:FF:000007">
    <property type="entry name" value="Protocadherin alpha 2"/>
    <property type="match status" value="1"/>
</dbReference>
<dbReference type="FunFam" id="2.60.40.60:FF:000102">
    <property type="entry name" value="Dachsous cadherin-related 1b"/>
    <property type="match status" value="1"/>
</dbReference>
<evidence type="ECO:0000256" key="10">
    <source>
        <dbReference type="ARBA" id="ARBA00023180"/>
    </source>
</evidence>
<evidence type="ECO:0000256" key="13">
    <source>
        <dbReference type="ARBA" id="ARBA00079083"/>
    </source>
</evidence>
<dbReference type="PRINTS" id="PR00205">
    <property type="entry name" value="CADHERIN"/>
</dbReference>
<evidence type="ECO:0000256" key="3">
    <source>
        <dbReference type="ARBA" id="ARBA00022692"/>
    </source>
</evidence>
<comment type="subunit">
    <text evidence="11">Heterophilic interaction with FAT4; this interaction affects their respective protein levels.</text>
</comment>
<dbReference type="PROSITE" id="PS50268">
    <property type="entry name" value="CADHERIN_2"/>
    <property type="match status" value="24"/>
</dbReference>
<organism evidence="19 20">
    <name type="scientific">Gadus morhua</name>
    <name type="common">Atlantic cod</name>
    <dbReference type="NCBI Taxonomy" id="8049"/>
    <lineage>
        <taxon>Eukaryota</taxon>
        <taxon>Metazoa</taxon>
        <taxon>Chordata</taxon>
        <taxon>Craniata</taxon>
        <taxon>Vertebrata</taxon>
        <taxon>Euteleostomi</taxon>
        <taxon>Actinopterygii</taxon>
        <taxon>Neopterygii</taxon>
        <taxon>Teleostei</taxon>
        <taxon>Neoteleostei</taxon>
        <taxon>Acanthomorphata</taxon>
        <taxon>Zeiogadaria</taxon>
        <taxon>Gadariae</taxon>
        <taxon>Gadiformes</taxon>
        <taxon>Gadoidei</taxon>
        <taxon>Gadidae</taxon>
        <taxon>Gadus</taxon>
    </lineage>
</organism>
<feature type="domain" description="Cadherin" evidence="18">
    <location>
        <begin position="2203"/>
        <end position="2258"/>
    </location>
</feature>
<feature type="compositionally biased region" description="Gly residues" evidence="15">
    <location>
        <begin position="2770"/>
        <end position="2781"/>
    </location>
</feature>
<dbReference type="InterPro" id="IPR015919">
    <property type="entry name" value="Cadherin-like_sf"/>
</dbReference>
<dbReference type="FunFam" id="2.60.40.60:FF:000377">
    <property type="entry name" value="Dachsous cadherin-related 1a"/>
    <property type="match status" value="1"/>
</dbReference>
<feature type="signal peptide" evidence="17">
    <location>
        <begin position="1"/>
        <end position="32"/>
    </location>
</feature>
<feature type="domain" description="Cadherin" evidence="18">
    <location>
        <begin position="241"/>
        <end position="347"/>
    </location>
</feature>
<evidence type="ECO:0000256" key="12">
    <source>
        <dbReference type="ARBA" id="ARBA00072299"/>
    </source>
</evidence>
<keyword evidence="8 16" id="KW-1133">Transmembrane helix</keyword>
<dbReference type="PROSITE" id="PS00232">
    <property type="entry name" value="CADHERIN_1"/>
    <property type="match status" value="13"/>
</dbReference>
<evidence type="ECO:0000256" key="14">
    <source>
        <dbReference type="PROSITE-ProRule" id="PRU00043"/>
    </source>
</evidence>
<feature type="domain" description="Cadherin" evidence="18">
    <location>
        <begin position="1861"/>
        <end position="1963"/>
    </location>
</feature>